<accession>A0ABX1A345</accession>
<keyword evidence="6" id="KW-1185">Reference proteome</keyword>
<sequence length="243" mass="25638">MLLRLPTSLSEAREHLAEQAVPVGGATLVWAQWQRDGFPELAMSLRRLPEANVLEPEALGAAVLLHRIDDRVPEVLHRAAGTIGTGAVRRAATVGGNIVGSTLRCLLPAALVLDARATVLDRDGPYETDLAEVVAKRHLLLNLSWRTPLISGYYKAPAEAGGPPPLVVATALSAGGDGRYRLRTAVRDGYEVATGSTECGAGAEDADEVLDGLAATGLGPLPPAARDVVRREVTGLLRRLDGR</sequence>
<proteinExistence type="predicted"/>
<reference evidence="5 6" key="1">
    <citation type="submission" date="2020-03" db="EMBL/GenBank/DDBJ databases">
        <title>WGS of actinomycetes isolated from Thailand.</title>
        <authorList>
            <person name="Thawai C."/>
        </authorList>
    </citation>
    <scope>NUCLEOTIDE SEQUENCE [LARGE SCALE GENOMIC DNA]</scope>
    <source>
        <strain evidence="5 6">SBST2-5</strain>
    </source>
</reference>
<keyword evidence="2" id="KW-0274">FAD</keyword>
<gene>
    <name evidence="5" type="ORF">HCJ93_05990</name>
</gene>
<dbReference type="InterPro" id="IPR036318">
    <property type="entry name" value="FAD-bd_PCMH-like_sf"/>
</dbReference>
<dbReference type="RefSeq" id="WP_167991749.1">
    <property type="nucleotide sequence ID" value="NZ_JAATEM010000005.1"/>
</dbReference>
<evidence type="ECO:0000313" key="5">
    <source>
        <dbReference type="EMBL" id="NJP49635.1"/>
    </source>
</evidence>
<evidence type="ECO:0000256" key="2">
    <source>
        <dbReference type="ARBA" id="ARBA00022827"/>
    </source>
</evidence>
<dbReference type="Pfam" id="PF00941">
    <property type="entry name" value="FAD_binding_5"/>
    <property type="match status" value="1"/>
</dbReference>
<feature type="domain" description="FAD-binding PCMH-type" evidence="4">
    <location>
        <begin position="1"/>
        <end position="152"/>
    </location>
</feature>
<evidence type="ECO:0000259" key="4">
    <source>
        <dbReference type="PROSITE" id="PS51387"/>
    </source>
</evidence>
<dbReference type="InterPro" id="IPR002346">
    <property type="entry name" value="Mopterin_DH_FAD-bd"/>
</dbReference>
<evidence type="ECO:0000256" key="1">
    <source>
        <dbReference type="ARBA" id="ARBA00022630"/>
    </source>
</evidence>
<dbReference type="InterPro" id="IPR016169">
    <property type="entry name" value="FAD-bd_PCMH_sub2"/>
</dbReference>
<dbReference type="Proteomes" id="UP000730591">
    <property type="component" value="Unassembled WGS sequence"/>
</dbReference>
<keyword evidence="3" id="KW-0560">Oxidoreductase</keyword>
<dbReference type="PANTHER" id="PTHR42659">
    <property type="entry name" value="XANTHINE DEHYDROGENASE SUBUNIT C-RELATED"/>
    <property type="match status" value="1"/>
</dbReference>
<dbReference type="EMBL" id="JAATEM010000005">
    <property type="protein sequence ID" value="NJP49635.1"/>
    <property type="molecule type" value="Genomic_DNA"/>
</dbReference>
<protein>
    <submittedName>
        <fullName evidence="5">FAD dependent dehydrogenase</fullName>
    </submittedName>
</protein>
<evidence type="ECO:0000313" key="6">
    <source>
        <dbReference type="Proteomes" id="UP000730591"/>
    </source>
</evidence>
<keyword evidence="1" id="KW-0285">Flavoprotein</keyword>
<organism evidence="5 6">
    <name type="scientific">Streptomyces composti</name>
    <dbReference type="NCBI Taxonomy" id="2720025"/>
    <lineage>
        <taxon>Bacteria</taxon>
        <taxon>Bacillati</taxon>
        <taxon>Actinomycetota</taxon>
        <taxon>Actinomycetes</taxon>
        <taxon>Kitasatosporales</taxon>
        <taxon>Streptomycetaceae</taxon>
        <taxon>Streptomyces</taxon>
    </lineage>
</organism>
<evidence type="ECO:0000256" key="3">
    <source>
        <dbReference type="ARBA" id="ARBA00023002"/>
    </source>
</evidence>
<dbReference type="InterPro" id="IPR051312">
    <property type="entry name" value="Diverse_Substr_Oxidored"/>
</dbReference>
<comment type="caution">
    <text evidence="5">The sequence shown here is derived from an EMBL/GenBank/DDBJ whole genome shotgun (WGS) entry which is preliminary data.</text>
</comment>
<dbReference type="SUPFAM" id="SSF56176">
    <property type="entry name" value="FAD-binding/transporter-associated domain-like"/>
    <property type="match status" value="1"/>
</dbReference>
<dbReference type="PROSITE" id="PS51387">
    <property type="entry name" value="FAD_PCMH"/>
    <property type="match status" value="1"/>
</dbReference>
<dbReference type="PANTHER" id="PTHR42659:SF2">
    <property type="entry name" value="XANTHINE DEHYDROGENASE SUBUNIT C-RELATED"/>
    <property type="match status" value="1"/>
</dbReference>
<dbReference type="InterPro" id="IPR016166">
    <property type="entry name" value="FAD-bd_PCMH"/>
</dbReference>
<name>A0ABX1A345_9ACTN</name>
<dbReference type="Gene3D" id="3.30.465.10">
    <property type="match status" value="1"/>
</dbReference>